<evidence type="ECO:0000256" key="2">
    <source>
        <dbReference type="SAM" id="SignalP"/>
    </source>
</evidence>
<proteinExistence type="predicted"/>
<protein>
    <recommendedName>
        <fullName evidence="5">Lipoprotein</fullName>
    </recommendedName>
</protein>
<feature type="region of interest" description="Disordered" evidence="1">
    <location>
        <begin position="51"/>
        <end position="100"/>
    </location>
</feature>
<name>A0A2S6NHW2_RHOGL</name>
<dbReference type="PROSITE" id="PS51257">
    <property type="entry name" value="PROKAR_LIPOPROTEIN"/>
    <property type="match status" value="1"/>
</dbReference>
<dbReference type="AlphaFoldDB" id="A0A2S6NHW2"/>
<evidence type="ECO:0000256" key="1">
    <source>
        <dbReference type="SAM" id="MobiDB-lite"/>
    </source>
</evidence>
<keyword evidence="2" id="KW-0732">Signal</keyword>
<sequence length="100" mass="10553">MHRLIPLIAVAALAACSSPNVRSASSYDAPKAPPVRQPVYNPYAPYGEANATWTPPTFNRDGTIVKPAEPSTQDDRPSYETAPWVNGASGGSQLAPPGTF</sequence>
<gene>
    <name evidence="3" type="ORF">CCS01_12105</name>
</gene>
<dbReference type="OrthoDB" id="7219630at2"/>
<evidence type="ECO:0000313" key="4">
    <source>
        <dbReference type="Proteomes" id="UP000239724"/>
    </source>
</evidence>
<evidence type="ECO:0000313" key="3">
    <source>
        <dbReference type="EMBL" id="PPQ34184.1"/>
    </source>
</evidence>
<organism evidence="3 4">
    <name type="scientific">Rhodopila globiformis</name>
    <name type="common">Rhodopseudomonas globiformis</name>
    <dbReference type="NCBI Taxonomy" id="1071"/>
    <lineage>
        <taxon>Bacteria</taxon>
        <taxon>Pseudomonadati</taxon>
        <taxon>Pseudomonadota</taxon>
        <taxon>Alphaproteobacteria</taxon>
        <taxon>Acetobacterales</taxon>
        <taxon>Acetobacteraceae</taxon>
        <taxon>Rhodopila</taxon>
    </lineage>
</organism>
<feature type="signal peptide" evidence="2">
    <location>
        <begin position="1"/>
        <end position="23"/>
    </location>
</feature>
<accession>A0A2S6NHW2</accession>
<feature type="chain" id="PRO_5015708656" description="Lipoprotein" evidence="2">
    <location>
        <begin position="24"/>
        <end position="100"/>
    </location>
</feature>
<comment type="caution">
    <text evidence="3">The sequence shown here is derived from an EMBL/GenBank/DDBJ whole genome shotgun (WGS) entry which is preliminary data.</text>
</comment>
<keyword evidence="4" id="KW-1185">Reference proteome</keyword>
<reference evidence="3 4" key="1">
    <citation type="journal article" date="2018" name="Arch. Microbiol.">
        <title>New insights into the metabolic potential of the phototrophic purple bacterium Rhodopila globiformis DSM 161(T) from its draft genome sequence and evidence for a vanadium-dependent nitrogenase.</title>
        <authorList>
            <person name="Imhoff J.F."/>
            <person name="Rahn T."/>
            <person name="Kunzel S."/>
            <person name="Neulinger S.C."/>
        </authorList>
    </citation>
    <scope>NUCLEOTIDE SEQUENCE [LARGE SCALE GENOMIC DNA]</scope>
    <source>
        <strain evidence="3 4">DSM 161</strain>
    </source>
</reference>
<dbReference type="Proteomes" id="UP000239724">
    <property type="component" value="Unassembled WGS sequence"/>
</dbReference>
<evidence type="ECO:0008006" key="5">
    <source>
        <dbReference type="Google" id="ProtNLM"/>
    </source>
</evidence>
<dbReference type="EMBL" id="NHRY01000128">
    <property type="protein sequence ID" value="PPQ34184.1"/>
    <property type="molecule type" value="Genomic_DNA"/>
</dbReference>